<gene>
    <name evidence="3" type="ORF">WI372_07445</name>
</gene>
<comment type="caution">
    <text evidence="3">The sequence shown here is derived from an EMBL/GenBank/DDBJ whole genome shotgun (WGS) entry which is preliminary data.</text>
</comment>
<evidence type="ECO:0000256" key="1">
    <source>
        <dbReference type="SAM" id="MobiDB-lite"/>
    </source>
</evidence>
<dbReference type="PANTHER" id="PTHR47992">
    <property type="entry name" value="PROTEIN PHOSPHATASE"/>
    <property type="match status" value="1"/>
</dbReference>
<sequence length="448" mass="45399">MELIDVGLPGFPDAPLRGALATDTGRHREHNEDAVGAWRPDAPSEHAPADAALLVADGVGGHEGGQWASRFVVDAVHDTIAAQHGRISAPRAWLDRLLQSIHRELLAQAEKRGTPTGMGSTATVALIQGRTLTFAHAGDSRAYRLRNGHLEQLTHDHSWVAEQIRAGVLRADDPEAESKKNVLTQCLGIGRSLEVQTLQEALSPGDRFLLCSDGLHGVVPDEVLRRTLAGIDDPGAAARRLIDLANDGGGPDNISAVVFDVGQPATGGASTGPAASSARTSAAAAASASASAPAPAPAPSAVDAAPLEQPTGTAPSATRRAAPWMTGVGAVLLTIGAGAWMVGQVSARAAGAPTAVPDSAPAAEPPPVEAPVGEPAAVPAATPSTLGAGPAPVADPDTIPGTAPDSTVVAPPEMESPRPDTTSPGPAPDGARPDTLAPRDTLSHPRPE</sequence>
<feature type="region of interest" description="Disordered" evidence="1">
    <location>
        <begin position="353"/>
        <end position="448"/>
    </location>
</feature>
<dbReference type="CDD" id="cd00143">
    <property type="entry name" value="PP2Cc"/>
    <property type="match status" value="1"/>
</dbReference>
<feature type="region of interest" description="Disordered" evidence="1">
    <location>
        <begin position="291"/>
        <end position="320"/>
    </location>
</feature>
<dbReference type="InterPro" id="IPR001932">
    <property type="entry name" value="PPM-type_phosphatase-like_dom"/>
</dbReference>
<evidence type="ECO:0000313" key="4">
    <source>
        <dbReference type="Proteomes" id="UP001484239"/>
    </source>
</evidence>
<dbReference type="RefSeq" id="WP_405286658.1">
    <property type="nucleotide sequence ID" value="NZ_JBBHLI010000003.1"/>
</dbReference>
<dbReference type="SMART" id="SM00332">
    <property type="entry name" value="PP2Cc"/>
    <property type="match status" value="1"/>
</dbReference>
<feature type="compositionally biased region" description="Low complexity" evidence="1">
    <location>
        <begin position="291"/>
        <end position="306"/>
    </location>
</feature>
<dbReference type="InterPro" id="IPR015655">
    <property type="entry name" value="PP2C"/>
</dbReference>
<accession>A0ABU9E7U3</accession>
<dbReference type="Gene3D" id="3.60.40.10">
    <property type="entry name" value="PPM-type phosphatase domain"/>
    <property type="match status" value="1"/>
</dbReference>
<dbReference type="PROSITE" id="PS51746">
    <property type="entry name" value="PPM_2"/>
    <property type="match status" value="1"/>
</dbReference>
<proteinExistence type="predicted"/>
<dbReference type="SUPFAM" id="SSF81606">
    <property type="entry name" value="PP2C-like"/>
    <property type="match status" value="1"/>
</dbReference>
<reference evidence="3 4" key="1">
    <citation type="submission" date="2024-02" db="EMBL/GenBank/DDBJ databases">
        <title>A novel Gemmatimonadota bacterium.</title>
        <authorList>
            <person name="Du Z.-J."/>
            <person name="Ye Y.-Q."/>
        </authorList>
    </citation>
    <scope>NUCLEOTIDE SEQUENCE [LARGE SCALE GENOMIC DNA]</scope>
    <source>
        <strain evidence="3 4">DH-20</strain>
    </source>
</reference>
<protein>
    <submittedName>
        <fullName evidence="3">Protein phosphatase 2C domain-containing protein</fullName>
    </submittedName>
</protein>
<keyword evidence="4" id="KW-1185">Reference proteome</keyword>
<name>A0ABU9E7U3_9BACT</name>
<evidence type="ECO:0000313" key="3">
    <source>
        <dbReference type="EMBL" id="MEK9500806.1"/>
    </source>
</evidence>
<feature type="domain" description="PPM-type phosphatase" evidence="2">
    <location>
        <begin position="17"/>
        <end position="261"/>
    </location>
</feature>
<evidence type="ECO:0000259" key="2">
    <source>
        <dbReference type="PROSITE" id="PS51746"/>
    </source>
</evidence>
<dbReference type="EMBL" id="JBBHLI010000003">
    <property type="protein sequence ID" value="MEK9500806.1"/>
    <property type="molecule type" value="Genomic_DNA"/>
</dbReference>
<feature type="compositionally biased region" description="Low complexity" evidence="1">
    <location>
        <begin position="370"/>
        <end position="383"/>
    </location>
</feature>
<dbReference type="Proteomes" id="UP001484239">
    <property type="component" value="Unassembled WGS sequence"/>
</dbReference>
<dbReference type="Pfam" id="PF13672">
    <property type="entry name" value="PP2C_2"/>
    <property type="match status" value="1"/>
</dbReference>
<dbReference type="SMART" id="SM00331">
    <property type="entry name" value="PP2C_SIG"/>
    <property type="match status" value="1"/>
</dbReference>
<dbReference type="InterPro" id="IPR036457">
    <property type="entry name" value="PPM-type-like_dom_sf"/>
</dbReference>
<organism evidence="3 4">
    <name type="scientific">Gaopeijia maritima</name>
    <dbReference type="NCBI Taxonomy" id="3119007"/>
    <lineage>
        <taxon>Bacteria</taxon>
        <taxon>Pseudomonadati</taxon>
        <taxon>Gemmatimonadota</taxon>
        <taxon>Longimicrobiia</taxon>
        <taxon>Gaopeijiales</taxon>
        <taxon>Gaopeijiaceae</taxon>
        <taxon>Gaopeijia</taxon>
    </lineage>
</organism>